<protein>
    <submittedName>
        <fullName evidence="2">Uncharacterized protein</fullName>
    </submittedName>
</protein>
<evidence type="ECO:0000313" key="2">
    <source>
        <dbReference type="EMBL" id="REF86347.1"/>
    </source>
</evidence>
<dbReference type="EMBL" id="QUMO01000003">
    <property type="protein sequence ID" value="REF86347.1"/>
    <property type="molecule type" value="Genomic_DNA"/>
</dbReference>
<feature type="compositionally biased region" description="Pro residues" evidence="1">
    <location>
        <begin position="138"/>
        <end position="150"/>
    </location>
</feature>
<reference evidence="2 3" key="1">
    <citation type="submission" date="2018-08" db="EMBL/GenBank/DDBJ databases">
        <title>Genomic Encyclopedia of Type Strains, Phase IV (KMG-IV): sequencing the most valuable type-strain genomes for metagenomic binning, comparative biology and taxonomic classification.</title>
        <authorList>
            <person name="Goeker M."/>
        </authorList>
    </citation>
    <scope>NUCLEOTIDE SEQUENCE [LARGE SCALE GENOMIC DNA]</scope>
    <source>
        <strain evidence="2 3">BW863</strain>
    </source>
</reference>
<evidence type="ECO:0000256" key="1">
    <source>
        <dbReference type="SAM" id="MobiDB-lite"/>
    </source>
</evidence>
<dbReference type="OrthoDB" id="7269965at2"/>
<keyword evidence="3" id="KW-1185">Reference proteome</keyword>
<dbReference type="AlphaFoldDB" id="A0A3D9YUQ8"/>
<accession>A0A3D9YUQ8</accession>
<proteinExistence type="predicted"/>
<comment type="caution">
    <text evidence="2">The sequence shown here is derived from an EMBL/GenBank/DDBJ whole genome shotgun (WGS) entry which is preliminary data.</text>
</comment>
<organism evidence="2 3">
    <name type="scientific">Methylovirgula ligni</name>
    <dbReference type="NCBI Taxonomy" id="569860"/>
    <lineage>
        <taxon>Bacteria</taxon>
        <taxon>Pseudomonadati</taxon>
        <taxon>Pseudomonadota</taxon>
        <taxon>Alphaproteobacteria</taxon>
        <taxon>Hyphomicrobiales</taxon>
        <taxon>Beijerinckiaceae</taxon>
        <taxon>Methylovirgula</taxon>
    </lineage>
</organism>
<evidence type="ECO:0000313" key="3">
    <source>
        <dbReference type="Proteomes" id="UP000256900"/>
    </source>
</evidence>
<feature type="compositionally biased region" description="Basic and acidic residues" evidence="1">
    <location>
        <begin position="124"/>
        <end position="135"/>
    </location>
</feature>
<sequence length="196" mass="21403">MAMIPPPEGLSAEDYDAIEAAVVETVRGRWFLAEYTRRSRVDELRQMLDGLARLELTMREQQQLPADPSIRLLVQRLKDVSQRLEAVAGEMRADGVEAHYCADIEAQARAVSGLLRSPPQVRLDTPKLDAPKVADVRPAPPEPLPPPPAPIAQTMPEPARSAALAHSRPVPPGVDQGAALTRLDRLSTAEKVALFN</sequence>
<dbReference type="Proteomes" id="UP000256900">
    <property type="component" value="Unassembled WGS sequence"/>
</dbReference>
<feature type="region of interest" description="Disordered" evidence="1">
    <location>
        <begin position="118"/>
        <end position="176"/>
    </location>
</feature>
<dbReference type="RefSeq" id="WP_115836896.1">
    <property type="nucleotide sequence ID" value="NZ_CP025086.1"/>
</dbReference>
<gene>
    <name evidence="2" type="ORF">DES32_2398</name>
</gene>
<name>A0A3D9YUQ8_9HYPH</name>